<accession>A0A8J3YKF7</accession>
<protein>
    <submittedName>
        <fullName evidence="1">Uncharacterized protein</fullName>
    </submittedName>
</protein>
<evidence type="ECO:0000313" key="2">
    <source>
        <dbReference type="Proteomes" id="UP000619260"/>
    </source>
</evidence>
<comment type="caution">
    <text evidence="1">The sequence shown here is derived from an EMBL/GenBank/DDBJ whole genome shotgun (WGS) entry which is preliminary data.</text>
</comment>
<sequence length="346" mass="37218">MVGTPGRADTDAGSENADAGSDERLEWLLAGLARQESLLAVTDSIDALLSDAAFATRKGEHLHAAFTTGHRSTVDERPLVAAAFLEGLLRLAILGGWRPFEVLAILTARRRPGADPDYLERLPTLLGAALDVWGAEPTFADAIRAALAGLPDAGYELALDELRQAVDAPPEEVPARLENARTGFVAVTAAEEGRLDADLHVAGIDALVAFLARDLPALRRACRAVVTLVDERTRLSWPAPPPLWREPRHAAELRWERLAIVLDRAAATMAEEVWLDAIIALGEIREAYEWDAVPLPGAGDAAGLRAAIRATVEEALRSNGVLRLQTRRAAEEDGSGWLIALCERLA</sequence>
<dbReference type="Proteomes" id="UP000619260">
    <property type="component" value="Unassembled WGS sequence"/>
</dbReference>
<gene>
    <name evidence="1" type="ORF">Val02_38850</name>
</gene>
<dbReference type="RefSeq" id="WP_203900521.1">
    <property type="nucleotide sequence ID" value="NZ_BOPF01000013.1"/>
</dbReference>
<proteinExistence type="predicted"/>
<dbReference type="EMBL" id="BOPF01000013">
    <property type="protein sequence ID" value="GIJ46999.1"/>
    <property type="molecule type" value="Genomic_DNA"/>
</dbReference>
<organism evidence="1 2">
    <name type="scientific">Virgisporangium aliadipatigenens</name>
    <dbReference type="NCBI Taxonomy" id="741659"/>
    <lineage>
        <taxon>Bacteria</taxon>
        <taxon>Bacillati</taxon>
        <taxon>Actinomycetota</taxon>
        <taxon>Actinomycetes</taxon>
        <taxon>Micromonosporales</taxon>
        <taxon>Micromonosporaceae</taxon>
        <taxon>Virgisporangium</taxon>
    </lineage>
</organism>
<evidence type="ECO:0000313" key="1">
    <source>
        <dbReference type="EMBL" id="GIJ46999.1"/>
    </source>
</evidence>
<name>A0A8J3YKF7_9ACTN</name>
<dbReference type="AlphaFoldDB" id="A0A8J3YKF7"/>
<reference evidence="1" key="1">
    <citation type="submission" date="2021-01" db="EMBL/GenBank/DDBJ databases">
        <title>Whole genome shotgun sequence of Virgisporangium aliadipatigenens NBRC 105644.</title>
        <authorList>
            <person name="Komaki H."/>
            <person name="Tamura T."/>
        </authorList>
    </citation>
    <scope>NUCLEOTIDE SEQUENCE</scope>
    <source>
        <strain evidence="1">NBRC 105644</strain>
    </source>
</reference>
<keyword evidence="2" id="KW-1185">Reference proteome</keyword>